<gene>
    <name evidence="2" type="ORF">SAMN00777080_2294</name>
</gene>
<evidence type="ECO:0000256" key="1">
    <source>
        <dbReference type="SAM" id="Phobius"/>
    </source>
</evidence>
<organism evidence="2 3">
    <name type="scientific">Aquiflexum balticum DSM 16537</name>
    <dbReference type="NCBI Taxonomy" id="758820"/>
    <lineage>
        <taxon>Bacteria</taxon>
        <taxon>Pseudomonadati</taxon>
        <taxon>Bacteroidota</taxon>
        <taxon>Cytophagia</taxon>
        <taxon>Cytophagales</taxon>
        <taxon>Cyclobacteriaceae</taxon>
        <taxon>Aquiflexum</taxon>
    </lineage>
</organism>
<evidence type="ECO:0000313" key="2">
    <source>
        <dbReference type="EMBL" id="SMD43687.1"/>
    </source>
</evidence>
<name>A0A1W2H408_9BACT</name>
<protein>
    <submittedName>
        <fullName evidence="2">Uncharacterized protein</fullName>
    </submittedName>
</protein>
<dbReference type="STRING" id="758820.SAMN00777080_2294"/>
<reference evidence="3" key="1">
    <citation type="submission" date="2017-04" db="EMBL/GenBank/DDBJ databases">
        <authorList>
            <person name="Varghese N."/>
            <person name="Submissions S."/>
        </authorList>
    </citation>
    <scope>NUCLEOTIDE SEQUENCE [LARGE SCALE GENOMIC DNA]</scope>
    <source>
        <strain evidence="3">DSM 16537</strain>
    </source>
</reference>
<feature type="transmembrane region" description="Helical" evidence="1">
    <location>
        <begin position="96"/>
        <end position="115"/>
    </location>
</feature>
<keyword evidence="1" id="KW-0812">Transmembrane</keyword>
<feature type="transmembrane region" description="Helical" evidence="1">
    <location>
        <begin position="7"/>
        <end position="29"/>
    </location>
</feature>
<proteinExistence type="predicted"/>
<dbReference type="AlphaFoldDB" id="A0A1W2H408"/>
<feature type="transmembrane region" description="Helical" evidence="1">
    <location>
        <begin position="49"/>
        <end position="76"/>
    </location>
</feature>
<keyword evidence="3" id="KW-1185">Reference proteome</keyword>
<accession>A0A1W2H408</accession>
<keyword evidence="1" id="KW-1133">Transmembrane helix</keyword>
<evidence type="ECO:0000313" key="3">
    <source>
        <dbReference type="Proteomes" id="UP000192333"/>
    </source>
</evidence>
<keyword evidence="1" id="KW-0472">Membrane</keyword>
<dbReference type="Proteomes" id="UP000192333">
    <property type="component" value="Chromosome I"/>
</dbReference>
<dbReference type="RefSeq" id="WP_172805201.1">
    <property type="nucleotide sequence ID" value="NZ_LT838813.1"/>
</dbReference>
<sequence length="148" mass="17078">MKFPFFLYLLFSLHLFLSLGAITGGGMLILKPDGSLLGMETGWLSQSPFSSYLIPGFLLFIFSGLLPLFAFLGLLLKPEWRWANVLNIYPNRHWSWAYSLYSGIIVITWITVQLIMTRYFWLQPVMIFTGLLIIIFTLTPAIMKKFEL</sequence>
<dbReference type="EMBL" id="LT838813">
    <property type="protein sequence ID" value="SMD43687.1"/>
    <property type="molecule type" value="Genomic_DNA"/>
</dbReference>
<feature type="transmembrane region" description="Helical" evidence="1">
    <location>
        <begin position="121"/>
        <end position="143"/>
    </location>
</feature>